<evidence type="ECO:0008006" key="3">
    <source>
        <dbReference type="Google" id="ProtNLM"/>
    </source>
</evidence>
<organism evidence="1 2">
    <name type="scientific">Aequorivita echinoideorum</name>
    <dbReference type="NCBI Taxonomy" id="1549647"/>
    <lineage>
        <taxon>Bacteria</taxon>
        <taxon>Pseudomonadati</taxon>
        <taxon>Bacteroidota</taxon>
        <taxon>Flavobacteriia</taxon>
        <taxon>Flavobacteriales</taxon>
        <taxon>Flavobacteriaceae</taxon>
        <taxon>Aequorivita</taxon>
    </lineage>
</organism>
<gene>
    <name evidence="1" type="ORF">KIV10_10285</name>
</gene>
<proteinExistence type="predicted"/>
<keyword evidence="2" id="KW-1185">Reference proteome</keyword>
<protein>
    <recommendedName>
        <fullName evidence="3">NlpE N-terminal domain-containing protein</fullName>
    </recommendedName>
</protein>
<evidence type="ECO:0000313" key="2">
    <source>
        <dbReference type="Proteomes" id="UP001297092"/>
    </source>
</evidence>
<name>A0ABS5S5T3_9FLAO</name>
<reference evidence="1 2" key="1">
    <citation type="submission" date="2021-05" db="EMBL/GenBank/DDBJ databases">
        <title>Aequorivita echinoideorum JCM 30378 genome.</title>
        <authorList>
            <person name="Zhang H."/>
            <person name="Li C."/>
        </authorList>
    </citation>
    <scope>NUCLEOTIDE SEQUENCE [LARGE SCALE GENOMIC DNA]</scope>
    <source>
        <strain evidence="1 2">JCM30378</strain>
    </source>
</reference>
<comment type="caution">
    <text evidence="1">The sequence shown here is derived from an EMBL/GenBank/DDBJ whole genome shotgun (WGS) entry which is preliminary data.</text>
</comment>
<dbReference type="EMBL" id="JAHCTB010000004">
    <property type="protein sequence ID" value="MBT0608572.1"/>
    <property type="molecule type" value="Genomic_DNA"/>
</dbReference>
<evidence type="ECO:0000313" key="1">
    <source>
        <dbReference type="EMBL" id="MBT0608572.1"/>
    </source>
</evidence>
<dbReference type="Proteomes" id="UP001297092">
    <property type="component" value="Unassembled WGS sequence"/>
</dbReference>
<dbReference type="RefSeq" id="WP_214113434.1">
    <property type="nucleotide sequence ID" value="NZ_JAHCTB010000004.1"/>
</dbReference>
<dbReference type="PROSITE" id="PS51257">
    <property type="entry name" value="PROKAR_LIPOPROTEIN"/>
    <property type="match status" value="1"/>
</dbReference>
<accession>A0ABS5S5T3</accession>
<sequence>MRNKIIIILSFIIMFSCGNDDCENIFPLIPQISISIEDIDGNSLLGEENIYKPSEITLTRGNQNIQLIFEETEGKIILYLDYTDMESGQDYLLKLNDVETDILNLTICVNKGECSDTLVVEKFLLNGEEIIKNAESFRYIIQK</sequence>